<evidence type="ECO:0000313" key="2">
    <source>
        <dbReference type="Proteomes" id="UP000323720"/>
    </source>
</evidence>
<accession>A0A5D0QZH5</accession>
<dbReference type="AlphaFoldDB" id="A0A5D0QZH5"/>
<name>A0A5D0QZH5_9FLAO</name>
<organism evidence="1 2">
    <name type="scientific">Bizionia myxarmorum</name>
    <dbReference type="NCBI Taxonomy" id="291186"/>
    <lineage>
        <taxon>Bacteria</taxon>
        <taxon>Pseudomonadati</taxon>
        <taxon>Bacteroidota</taxon>
        <taxon>Flavobacteriia</taxon>
        <taxon>Flavobacteriales</taxon>
        <taxon>Flavobacteriaceae</taxon>
        <taxon>Bizionia</taxon>
    </lineage>
</organism>
<proteinExistence type="predicted"/>
<dbReference type="RefSeq" id="WP_211359305.1">
    <property type="nucleotide sequence ID" value="NZ_VSKK01000006.1"/>
</dbReference>
<comment type="caution">
    <text evidence="1">The sequence shown here is derived from an EMBL/GenBank/DDBJ whole genome shotgun (WGS) entry which is preliminary data.</text>
</comment>
<protein>
    <submittedName>
        <fullName evidence="1">Uncharacterized protein</fullName>
    </submittedName>
</protein>
<reference evidence="1 2" key="1">
    <citation type="submission" date="2019-08" db="EMBL/GenBank/DDBJ databases">
        <title>Genomes of Antarctic Bizionia species.</title>
        <authorList>
            <person name="Bowman J.P."/>
        </authorList>
    </citation>
    <scope>NUCLEOTIDE SEQUENCE [LARGE SCALE GENOMIC DNA]</scope>
    <source>
        <strain evidence="1 2">ADA-4</strain>
    </source>
</reference>
<dbReference type="EMBL" id="VSKK01000006">
    <property type="protein sequence ID" value="TYB74061.1"/>
    <property type="molecule type" value="Genomic_DNA"/>
</dbReference>
<gene>
    <name evidence="1" type="ORF">ES674_15025</name>
</gene>
<sequence>MKSLVILLLTSLFFNSCKTETNNPEIKNSYVKDNNIHIVFTDDKQKQITFNGSDETPLFYKNKEKIIFVRTVKENGINREYERKKLMIVSIDDLTERTITEKKPFKDGNDNSNEIFRIGNPTISIDSSSIYFTTEKWVTGDELVKVNIENGKWDELFASNHFEYFTKGIYKGLFLITRSEIRDKGRASYNMLVNEKGIVEKEFENEKSAKNFMKTIKSAR</sequence>
<evidence type="ECO:0000313" key="1">
    <source>
        <dbReference type="EMBL" id="TYB74061.1"/>
    </source>
</evidence>
<dbReference type="Proteomes" id="UP000323720">
    <property type="component" value="Unassembled WGS sequence"/>
</dbReference>
<keyword evidence="2" id="KW-1185">Reference proteome</keyword>
<dbReference type="SUPFAM" id="SSF69304">
    <property type="entry name" value="Tricorn protease N-terminal domain"/>
    <property type="match status" value="1"/>
</dbReference>